<name>A0ABZ1CAI8_9BACT</name>
<dbReference type="EMBL" id="CP139781">
    <property type="protein sequence ID" value="WRQ88400.1"/>
    <property type="molecule type" value="Genomic_DNA"/>
</dbReference>
<dbReference type="Gene3D" id="3.40.50.150">
    <property type="entry name" value="Vaccinia Virus protein VP39"/>
    <property type="match status" value="1"/>
</dbReference>
<feature type="transmembrane region" description="Helical" evidence="1">
    <location>
        <begin position="202"/>
        <end position="222"/>
    </location>
</feature>
<organism evidence="2 3">
    <name type="scientific">Actomonas aquatica</name>
    <dbReference type="NCBI Taxonomy" id="2866162"/>
    <lineage>
        <taxon>Bacteria</taxon>
        <taxon>Pseudomonadati</taxon>
        <taxon>Verrucomicrobiota</taxon>
        <taxon>Opitutia</taxon>
        <taxon>Opitutales</taxon>
        <taxon>Opitutaceae</taxon>
        <taxon>Actomonas</taxon>
    </lineage>
</organism>
<keyword evidence="3" id="KW-1185">Reference proteome</keyword>
<keyword evidence="2" id="KW-0489">Methyltransferase</keyword>
<keyword evidence="1" id="KW-0812">Transmembrane</keyword>
<evidence type="ECO:0000313" key="2">
    <source>
        <dbReference type="EMBL" id="WRQ88400.1"/>
    </source>
</evidence>
<accession>A0ABZ1CAI8</accession>
<reference evidence="2 3" key="1">
    <citation type="submission" date="2023-12" db="EMBL/GenBank/DDBJ databases">
        <title>Description of an unclassified Opitutus bacterium of Verrucomicrobiota.</title>
        <authorList>
            <person name="Zhang D.-F."/>
        </authorList>
    </citation>
    <scope>NUCLEOTIDE SEQUENCE [LARGE SCALE GENOMIC DNA]</scope>
    <source>
        <strain evidence="2 3">WL0086</strain>
    </source>
</reference>
<dbReference type="SUPFAM" id="SSF53335">
    <property type="entry name" value="S-adenosyl-L-methionine-dependent methyltransferases"/>
    <property type="match status" value="1"/>
</dbReference>
<dbReference type="InterPro" id="IPR029063">
    <property type="entry name" value="SAM-dependent_MTases_sf"/>
</dbReference>
<dbReference type="InterPro" id="IPR050508">
    <property type="entry name" value="Methyltransf_Superfamily"/>
</dbReference>
<dbReference type="Proteomes" id="UP000738431">
    <property type="component" value="Chromosome"/>
</dbReference>
<gene>
    <name evidence="2" type="ORF">K1X11_003225</name>
</gene>
<keyword evidence="1" id="KW-0472">Membrane</keyword>
<evidence type="ECO:0000256" key="1">
    <source>
        <dbReference type="SAM" id="Phobius"/>
    </source>
</evidence>
<keyword evidence="2" id="KW-0808">Transferase</keyword>
<dbReference type="EC" id="2.1.1.-" evidence="2"/>
<keyword evidence="1" id="KW-1133">Transmembrane helix</keyword>
<dbReference type="RefSeq" id="WP_221032514.1">
    <property type="nucleotide sequence ID" value="NZ_CP139781.1"/>
</dbReference>
<evidence type="ECO:0000313" key="3">
    <source>
        <dbReference type="Proteomes" id="UP000738431"/>
    </source>
</evidence>
<protein>
    <submittedName>
        <fullName evidence="2">Class I SAM-dependent methyltransferase</fullName>
        <ecNumber evidence="2">2.1.1.-</ecNumber>
    </submittedName>
</protein>
<dbReference type="CDD" id="cd02440">
    <property type="entry name" value="AdoMet_MTases"/>
    <property type="match status" value="1"/>
</dbReference>
<dbReference type="PANTHER" id="PTHR42912">
    <property type="entry name" value="METHYLTRANSFERASE"/>
    <property type="match status" value="1"/>
</dbReference>
<dbReference type="PANTHER" id="PTHR42912:SF93">
    <property type="entry name" value="N6-ADENOSINE-METHYLTRANSFERASE TMT1A"/>
    <property type="match status" value="1"/>
</dbReference>
<dbReference type="Pfam" id="PF13489">
    <property type="entry name" value="Methyltransf_23"/>
    <property type="match status" value="1"/>
</dbReference>
<dbReference type="GO" id="GO:0032259">
    <property type="term" value="P:methylation"/>
    <property type="evidence" value="ECO:0007669"/>
    <property type="project" value="UniProtKB-KW"/>
</dbReference>
<dbReference type="GO" id="GO:0008168">
    <property type="term" value="F:methyltransferase activity"/>
    <property type="evidence" value="ECO:0007669"/>
    <property type="project" value="UniProtKB-KW"/>
</dbReference>
<proteinExistence type="predicted"/>
<sequence>MRTRLAKWYAAQHYEPGAWGWLVNPFYLARRALHRNLKEILPRLSGDLLDVGCGTKPYRALIRAHRYVGLDYDTPLRRGAGDADVFYDGGVFPFADAEFDHVLCSQVLEHVFNSDEFLQQIARVLKPSGDLVLTVPFVWDEHEQPHDFARYSSFGLRALLERAGFEIIEHRRTLSDLRVLFQLFNAYLFKVTLSRHQRLNQLCTLVFMAPVTLLGMLIGRVFPRNTDFFLDHVVVARKRVLNSEPV</sequence>